<name>A0A0E9NEC8_SAICN</name>
<evidence type="ECO:0000256" key="10">
    <source>
        <dbReference type="RuleBase" id="RU365075"/>
    </source>
</evidence>
<evidence type="ECO:0000313" key="14">
    <source>
        <dbReference type="Proteomes" id="UP000033140"/>
    </source>
</evidence>
<reference evidence="13 14" key="1">
    <citation type="journal article" date="2011" name="J. Gen. Appl. Microbiol.">
        <title>Draft genome sequencing of the enigmatic yeast Saitoella complicata.</title>
        <authorList>
            <person name="Nishida H."/>
            <person name="Hamamoto M."/>
            <person name="Sugiyama J."/>
        </authorList>
    </citation>
    <scope>NUCLEOTIDE SEQUENCE [LARGE SCALE GENOMIC DNA]</scope>
    <source>
        <strain evidence="13 14">NRRL Y-17804</strain>
    </source>
</reference>
<evidence type="ECO:0000256" key="3">
    <source>
        <dbReference type="ARBA" id="ARBA00020973"/>
    </source>
</evidence>
<dbReference type="PANTHER" id="PTHR21506">
    <property type="entry name" value="COMPONENT OF OLIGOMERIC GOLGI COMPLEX 6"/>
    <property type="match status" value="1"/>
</dbReference>
<protein>
    <recommendedName>
        <fullName evidence="3 10">Conserved oligomeric Golgi complex subunit 6</fullName>
        <shortName evidence="10">COG complex subunit 6</shortName>
    </recommendedName>
    <alternativeName>
        <fullName evidence="8 10">Component of oligomeric Golgi complex 6</fullName>
    </alternativeName>
</protein>
<dbReference type="GO" id="GO:0015031">
    <property type="term" value="P:protein transport"/>
    <property type="evidence" value="ECO:0007669"/>
    <property type="project" value="UniProtKB-KW"/>
</dbReference>
<feature type="domain" description="Conserved Oligomeric Golgi complex subunit 6 C-terminal" evidence="12">
    <location>
        <begin position="186"/>
        <end position="641"/>
    </location>
</feature>
<keyword evidence="6 10" id="KW-0333">Golgi apparatus</keyword>
<evidence type="ECO:0000256" key="9">
    <source>
        <dbReference type="ARBA" id="ARBA00043873"/>
    </source>
</evidence>
<evidence type="ECO:0000256" key="8">
    <source>
        <dbReference type="ARBA" id="ARBA00031348"/>
    </source>
</evidence>
<dbReference type="Pfam" id="PF20653">
    <property type="entry name" value="COG6_C"/>
    <property type="match status" value="1"/>
</dbReference>
<sequence length="664" mass="73575">MQGLPATPSVSSKNPLSVRLSQILAASYTDNSLKDALDALTLDARFADNSPDRRRQLKGELELDVIEQHGAVIEEFGRIVNTIDRIGDTLGTVSQTHRTLLSHANAANIQASRVLSSFDGLHSQTAALTTKATILTRFFDNFTMAESEVLALTSSSEPVDEAFFAAYERCKKINASCETLLTTDNQKLGLDIIERTQHHLDMASVKLHSWLQRQFRTLSLATSSCDLSNENTPSPTLLRRAIATLSAQSPALFDEALDSLSSTRQRAAIHSFMRALTEGEDGSRPIDMLAHDPLRYVGDMLAWLHQAVANEREVLDVLVGTRSGAMSDLVDRNLEGVGKPLRSRTEHVLITQEDPVLIYKIASLIRFYKFMLIKALGKESVVVDNIQLLEAFSLQHFSSALHGQRNTTLASLDTVPDDLSPPPFLVEAVSQLRQLIVSYDASLIPAVEREEGFRDVLDDALWSYLEACEKMVLQDNKMKRHEGIVFVVNCVECARRVVEMYAFTQNAVNTLKEKEARLVEELVGDTYRFFLEESGVEVLLSALHSAQPSTPLSSLPAFTTPSLATISAQLDAFLPSALMDAHTRLERLYSSRVGSGVIYRGAERFLRDFGEVEGAIVGEEGAVEFPRTVWPRTRGEVAVLLGLEVSYNDREEKEHSSKDRNPLT</sequence>
<dbReference type="OMA" id="HSCLDFF"/>
<proteinExistence type="inferred from homology"/>
<evidence type="ECO:0000259" key="11">
    <source>
        <dbReference type="Pfam" id="PF06419"/>
    </source>
</evidence>
<comment type="similarity">
    <text evidence="2 10">Belongs to the COG6 family.</text>
</comment>
<dbReference type="PANTHER" id="PTHR21506:SF0">
    <property type="entry name" value="CONSERVED OLIGOMERIC GOLGI COMPLEX SUBUNIT 6"/>
    <property type="match status" value="1"/>
</dbReference>
<evidence type="ECO:0000256" key="1">
    <source>
        <dbReference type="ARBA" id="ARBA00004395"/>
    </source>
</evidence>
<keyword evidence="4 10" id="KW-0813">Transport</keyword>
<comment type="caution">
    <text evidence="13">The sequence shown here is derived from an EMBL/GenBank/DDBJ whole genome shotgun (WGS) entry which is preliminary data.</text>
</comment>
<reference evidence="13 14" key="3">
    <citation type="journal article" date="2015" name="Genome Announc.">
        <title>Draft Genome Sequence of the Archiascomycetous Yeast Saitoella complicata.</title>
        <authorList>
            <person name="Yamauchi K."/>
            <person name="Kondo S."/>
            <person name="Hamamoto M."/>
            <person name="Takahashi Y."/>
            <person name="Ogura Y."/>
            <person name="Hayashi T."/>
            <person name="Nishida H."/>
        </authorList>
    </citation>
    <scope>NUCLEOTIDE SEQUENCE [LARGE SCALE GENOMIC DNA]</scope>
    <source>
        <strain evidence="13 14">NRRL Y-17804</strain>
    </source>
</reference>
<dbReference type="GO" id="GO:0006891">
    <property type="term" value="P:intra-Golgi vesicle-mediated transport"/>
    <property type="evidence" value="ECO:0007669"/>
    <property type="project" value="UniProtKB-UniRule"/>
</dbReference>
<dbReference type="GO" id="GO:0017119">
    <property type="term" value="C:Golgi transport complex"/>
    <property type="evidence" value="ECO:0007669"/>
    <property type="project" value="UniProtKB-UniRule"/>
</dbReference>
<comment type="subunit">
    <text evidence="10">Component of the conserved oligomeric Golgi complex.</text>
</comment>
<dbReference type="AlphaFoldDB" id="A0A0E9NEC8"/>
<dbReference type="EMBL" id="BACD03000013">
    <property type="protein sequence ID" value="GAO48163.1"/>
    <property type="molecule type" value="Genomic_DNA"/>
</dbReference>
<evidence type="ECO:0000313" key="13">
    <source>
        <dbReference type="EMBL" id="GAO48163.1"/>
    </source>
</evidence>
<comment type="function">
    <text evidence="10">Acts as component of the peripheral membrane COG complex that is involved in intra-Golgi protein trafficking. COG is located at the cis-Golgi, and regulates tethering of retrograde intra-Golgi vesicles and possibly a number of other membrane trafficking events.</text>
</comment>
<evidence type="ECO:0000256" key="2">
    <source>
        <dbReference type="ARBA" id="ARBA00011023"/>
    </source>
</evidence>
<comment type="function">
    <text evidence="9">Acts as a component of the peripheral membrane COG complex that is involved in intra-Golgi protein trafficking. COG is located at the cis-Golgi, and regulates tethering of retrograde intra-Golgi vesicles and possibly a number of other membrane trafficking events.</text>
</comment>
<keyword evidence="14" id="KW-1185">Reference proteome</keyword>
<dbReference type="InterPro" id="IPR048369">
    <property type="entry name" value="COG6_C"/>
</dbReference>
<evidence type="ECO:0000259" key="12">
    <source>
        <dbReference type="Pfam" id="PF20653"/>
    </source>
</evidence>
<dbReference type="STRING" id="698492.A0A0E9NEC8"/>
<gene>
    <name evidence="13" type="ORF">G7K_2343-t1</name>
</gene>
<evidence type="ECO:0000256" key="6">
    <source>
        <dbReference type="ARBA" id="ARBA00023034"/>
    </source>
</evidence>
<dbReference type="Pfam" id="PF06419">
    <property type="entry name" value="COG6_N"/>
    <property type="match status" value="1"/>
</dbReference>
<keyword evidence="7 10" id="KW-0472">Membrane</keyword>
<keyword evidence="5 10" id="KW-0653">Protein transport</keyword>
<feature type="domain" description="Conserved oligomeric complex COG6 N-terminal" evidence="11">
    <location>
        <begin position="42"/>
        <end position="155"/>
    </location>
</feature>
<evidence type="ECO:0000256" key="4">
    <source>
        <dbReference type="ARBA" id="ARBA00022448"/>
    </source>
</evidence>
<dbReference type="SMART" id="SM01087">
    <property type="entry name" value="COG6"/>
    <property type="match status" value="1"/>
</dbReference>
<evidence type="ECO:0000256" key="5">
    <source>
        <dbReference type="ARBA" id="ARBA00022927"/>
    </source>
</evidence>
<organism evidence="13 14">
    <name type="scientific">Saitoella complicata (strain BCRC 22490 / CBS 7301 / JCM 7358 / NBRC 10748 / NRRL Y-17804)</name>
    <dbReference type="NCBI Taxonomy" id="698492"/>
    <lineage>
        <taxon>Eukaryota</taxon>
        <taxon>Fungi</taxon>
        <taxon>Dikarya</taxon>
        <taxon>Ascomycota</taxon>
        <taxon>Taphrinomycotina</taxon>
        <taxon>Taphrinomycotina incertae sedis</taxon>
        <taxon>Saitoella</taxon>
    </lineage>
</organism>
<evidence type="ECO:0000256" key="7">
    <source>
        <dbReference type="ARBA" id="ARBA00023136"/>
    </source>
</evidence>
<dbReference type="InterPro" id="IPR048368">
    <property type="entry name" value="COG6_N"/>
</dbReference>
<reference evidence="13 14" key="2">
    <citation type="journal article" date="2014" name="J. Gen. Appl. Microbiol.">
        <title>The early diverging ascomycetous budding yeast Saitoella complicata has three histone deacetylases belonging to the Clr6, Hos2, and Rpd3 lineages.</title>
        <authorList>
            <person name="Nishida H."/>
            <person name="Matsumoto T."/>
            <person name="Kondo S."/>
            <person name="Hamamoto M."/>
            <person name="Yoshikawa H."/>
        </authorList>
    </citation>
    <scope>NUCLEOTIDE SEQUENCE [LARGE SCALE GENOMIC DNA]</scope>
    <source>
        <strain evidence="13 14">NRRL Y-17804</strain>
    </source>
</reference>
<dbReference type="InterPro" id="IPR010490">
    <property type="entry name" value="COG6"/>
</dbReference>
<accession>A0A0E9NEC8</accession>
<dbReference type="GO" id="GO:0000139">
    <property type="term" value="C:Golgi membrane"/>
    <property type="evidence" value="ECO:0007669"/>
    <property type="project" value="UniProtKB-SubCell"/>
</dbReference>
<comment type="subcellular location">
    <subcellularLocation>
        <location evidence="1 10">Golgi apparatus membrane</location>
        <topology evidence="1 10">Peripheral membrane protein</topology>
    </subcellularLocation>
</comment>
<dbReference type="Proteomes" id="UP000033140">
    <property type="component" value="Unassembled WGS sequence"/>
</dbReference>